<evidence type="ECO:0000313" key="2">
    <source>
        <dbReference type="EMBL" id="CAI0426871.1"/>
    </source>
</evidence>
<sequence>MRSYRHEERGIRILDPALPAAPLSLQRRRIHRKADSTEERNNSYEKNAGKK</sequence>
<keyword evidence="3" id="KW-1185">Reference proteome</keyword>
<feature type="region of interest" description="Disordered" evidence="1">
    <location>
        <begin position="24"/>
        <end position="51"/>
    </location>
</feature>
<proteinExistence type="predicted"/>
<reference evidence="2" key="1">
    <citation type="submission" date="2022-08" db="EMBL/GenBank/DDBJ databases">
        <authorList>
            <person name="Gutierrez-Valencia J."/>
        </authorList>
    </citation>
    <scope>NUCLEOTIDE SEQUENCE</scope>
</reference>
<dbReference type="AlphaFoldDB" id="A0AAV0KY29"/>
<protein>
    <submittedName>
        <fullName evidence="2">Uncharacterized protein</fullName>
    </submittedName>
</protein>
<accession>A0AAV0KY29</accession>
<evidence type="ECO:0000256" key="1">
    <source>
        <dbReference type="SAM" id="MobiDB-lite"/>
    </source>
</evidence>
<comment type="caution">
    <text evidence="2">The sequence shown here is derived from an EMBL/GenBank/DDBJ whole genome shotgun (WGS) entry which is preliminary data.</text>
</comment>
<organism evidence="2 3">
    <name type="scientific">Linum tenue</name>
    <dbReference type="NCBI Taxonomy" id="586396"/>
    <lineage>
        <taxon>Eukaryota</taxon>
        <taxon>Viridiplantae</taxon>
        <taxon>Streptophyta</taxon>
        <taxon>Embryophyta</taxon>
        <taxon>Tracheophyta</taxon>
        <taxon>Spermatophyta</taxon>
        <taxon>Magnoliopsida</taxon>
        <taxon>eudicotyledons</taxon>
        <taxon>Gunneridae</taxon>
        <taxon>Pentapetalae</taxon>
        <taxon>rosids</taxon>
        <taxon>fabids</taxon>
        <taxon>Malpighiales</taxon>
        <taxon>Linaceae</taxon>
        <taxon>Linum</taxon>
    </lineage>
</organism>
<evidence type="ECO:0000313" key="3">
    <source>
        <dbReference type="Proteomes" id="UP001154282"/>
    </source>
</evidence>
<feature type="compositionally biased region" description="Basic and acidic residues" evidence="1">
    <location>
        <begin position="33"/>
        <end position="43"/>
    </location>
</feature>
<gene>
    <name evidence="2" type="ORF">LITE_LOCUS20968</name>
</gene>
<dbReference type="Proteomes" id="UP001154282">
    <property type="component" value="Unassembled WGS sequence"/>
</dbReference>
<name>A0AAV0KY29_9ROSI</name>
<dbReference type="EMBL" id="CAMGYJ010000005">
    <property type="protein sequence ID" value="CAI0426871.1"/>
    <property type="molecule type" value="Genomic_DNA"/>
</dbReference>